<accession>A0A150QZN3</accession>
<comment type="caution">
    <text evidence="2">The sequence shown here is derived from an EMBL/GenBank/DDBJ whole genome shotgun (WGS) entry which is preliminary data.</text>
</comment>
<dbReference type="Pfam" id="PF08808">
    <property type="entry name" value="RES"/>
    <property type="match status" value="1"/>
</dbReference>
<feature type="domain" description="RES" evidence="1">
    <location>
        <begin position="16"/>
        <end position="141"/>
    </location>
</feature>
<evidence type="ECO:0000313" key="3">
    <source>
        <dbReference type="Proteomes" id="UP000075635"/>
    </source>
</evidence>
<organism evidence="2 3">
    <name type="scientific">Sorangium cellulosum</name>
    <name type="common">Polyangium cellulosum</name>
    <dbReference type="NCBI Taxonomy" id="56"/>
    <lineage>
        <taxon>Bacteria</taxon>
        <taxon>Pseudomonadati</taxon>
        <taxon>Myxococcota</taxon>
        <taxon>Polyangia</taxon>
        <taxon>Polyangiales</taxon>
        <taxon>Polyangiaceae</taxon>
        <taxon>Sorangium</taxon>
    </lineage>
</organism>
<dbReference type="AlphaFoldDB" id="A0A150QZN3"/>
<dbReference type="InterPro" id="IPR014914">
    <property type="entry name" value="RES_dom"/>
</dbReference>
<evidence type="ECO:0000259" key="1">
    <source>
        <dbReference type="SMART" id="SM00953"/>
    </source>
</evidence>
<evidence type="ECO:0000313" key="2">
    <source>
        <dbReference type="EMBL" id="KYF73405.1"/>
    </source>
</evidence>
<proteinExistence type="predicted"/>
<dbReference type="EMBL" id="JEMB01003372">
    <property type="protein sequence ID" value="KYF73405.1"/>
    <property type="molecule type" value="Genomic_DNA"/>
</dbReference>
<reference evidence="2 3" key="1">
    <citation type="submission" date="2014-02" db="EMBL/GenBank/DDBJ databases">
        <title>The small core and large imbalanced accessory genome model reveals a collaborative survival strategy of Sorangium cellulosum strains in nature.</title>
        <authorList>
            <person name="Han K."/>
            <person name="Peng R."/>
            <person name="Blom J."/>
            <person name="Li Y.-Z."/>
        </authorList>
    </citation>
    <scope>NUCLEOTIDE SEQUENCE [LARGE SCALE GENOMIC DNA]</scope>
    <source>
        <strain evidence="2 3">So0011-07</strain>
    </source>
</reference>
<dbReference type="SMART" id="SM00953">
    <property type="entry name" value="RES"/>
    <property type="match status" value="1"/>
</dbReference>
<dbReference type="Proteomes" id="UP000075635">
    <property type="component" value="Unassembled WGS sequence"/>
</dbReference>
<name>A0A150QZN3_SORCE</name>
<protein>
    <recommendedName>
        <fullName evidence="1">RES domain-containing protein</fullName>
    </recommendedName>
</protein>
<gene>
    <name evidence="2" type="ORF">BE17_30620</name>
</gene>
<sequence>MPTAWRLLKTKFAHDAFSGEGARLYGGRWNSSGTAMVYLGESVSLCALEVLVHLQATAPLDAYSLIRVDYDSSYMADVDQTALPPEWADSPPPAEVQQIGDSWVAGSAGLLLRVPSAIVPAESNILLNPKHPDFGTLRISAPVRFRFDPRLFK</sequence>